<proteinExistence type="predicted"/>
<organism evidence="1 2">
    <name type="scientific">Paraburkholderia bryophila</name>
    <dbReference type="NCBI Taxonomy" id="420952"/>
    <lineage>
        <taxon>Bacteria</taxon>
        <taxon>Pseudomonadati</taxon>
        <taxon>Pseudomonadota</taxon>
        <taxon>Betaproteobacteria</taxon>
        <taxon>Burkholderiales</taxon>
        <taxon>Burkholderiaceae</taxon>
        <taxon>Paraburkholderia</taxon>
    </lineage>
</organism>
<protein>
    <submittedName>
        <fullName evidence="1">Uncharacterized protein</fullName>
    </submittedName>
</protein>
<evidence type="ECO:0000313" key="1">
    <source>
        <dbReference type="EMBL" id="NYH16705.1"/>
    </source>
</evidence>
<name>A0A7Y9W9J0_9BURK</name>
<dbReference type="Proteomes" id="UP000572540">
    <property type="component" value="Unassembled WGS sequence"/>
</dbReference>
<accession>A0A7Y9W9J0</accession>
<reference evidence="1 2" key="1">
    <citation type="submission" date="2020-07" db="EMBL/GenBank/DDBJ databases">
        <title>Exploring microbial biodiversity for novel pathways involved in the catabolism of aromatic compounds derived from lignin.</title>
        <authorList>
            <person name="Elkins J."/>
        </authorList>
    </citation>
    <scope>NUCLEOTIDE SEQUENCE [LARGE SCALE GENOMIC DNA]</scope>
    <source>
        <strain evidence="1 2">H2C3B</strain>
    </source>
</reference>
<evidence type="ECO:0000313" key="2">
    <source>
        <dbReference type="Proteomes" id="UP000572540"/>
    </source>
</evidence>
<gene>
    <name evidence="1" type="ORF">GGD41_003933</name>
</gene>
<comment type="caution">
    <text evidence="1">The sequence shown here is derived from an EMBL/GenBank/DDBJ whole genome shotgun (WGS) entry which is preliminary data.</text>
</comment>
<dbReference type="RefSeq" id="WP_179713146.1">
    <property type="nucleotide sequence ID" value="NZ_JACCAU010000001.1"/>
</dbReference>
<sequence length="45" mass="4873">MPARITPVEQPFAPAIHEALEKIMPPGVPPLGLFTTIARDPRAPQ</sequence>
<dbReference type="AlphaFoldDB" id="A0A7Y9W9J0"/>
<dbReference type="EMBL" id="JACCAU010000001">
    <property type="protein sequence ID" value="NYH16705.1"/>
    <property type="molecule type" value="Genomic_DNA"/>
</dbReference>